<protein>
    <submittedName>
        <fullName evidence="9">AI-2E family transporter</fullName>
    </submittedName>
</protein>
<evidence type="ECO:0000256" key="8">
    <source>
        <dbReference type="SAM" id="Phobius"/>
    </source>
</evidence>
<gene>
    <name evidence="9" type="ORF">FNB79_14370</name>
</gene>
<dbReference type="PANTHER" id="PTHR21716">
    <property type="entry name" value="TRANSMEMBRANE PROTEIN"/>
    <property type="match status" value="1"/>
</dbReference>
<sequence length="361" mass="40700">MNSKTIANGILRAIFTLLFIALTLYFLYQIQSVIIYIVISAIISLTGSPLVQLFRNRFKFNDSFSVVLAMLLIVGSLVGMVLLFIPLVLEQGHNLSLLNIEKLQGNLNNVYLDVAKYLEGRHIYLENSLEDYHLLSKIDYSAIPDFLNSILSGFGSFSIAFFSVLFISFFFLKDRKLLENSLMIVVPESKKHRVRKSIFTIKHLLSRYFLGLLIQILILFIIYAIVLTVFGIKNSIVIAFLCALLNLIPYIGPLISALLMIVLTLSSNMHNDFSETLPTTIYVLIGFCFAQLIDNFFSQPIIFSRSVKSHPLEIFLVIIITGILFGIVGMVIAVPAYTALKVILKEFLSENAIVKHLTKDL</sequence>
<name>A0A516GUB8_9FLAO</name>
<evidence type="ECO:0000256" key="2">
    <source>
        <dbReference type="ARBA" id="ARBA00009773"/>
    </source>
</evidence>
<dbReference type="Pfam" id="PF01594">
    <property type="entry name" value="AI-2E_transport"/>
    <property type="match status" value="1"/>
</dbReference>
<feature type="transmembrane region" description="Helical" evidence="8">
    <location>
        <begin position="314"/>
        <end position="340"/>
    </location>
</feature>
<evidence type="ECO:0000256" key="1">
    <source>
        <dbReference type="ARBA" id="ARBA00004651"/>
    </source>
</evidence>
<keyword evidence="10" id="KW-1185">Reference proteome</keyword>
<dbReference type="Proteomes" id="UP000319209">
    <property type="component" value="Chromosome"/>
</dbReference>
<dbReference type="GO" id="GO:0005886">
    <property type="term" value="C:plasma membrane"/>
    <property type="evidence" value="ECO:0007669"/>
    <property type="project" value="UniProtKB-SubCell"/>
</dbReference>
<dbReference type="OrthoDB" id="9793390at2"/>
<feature type="transmembrane region" description="Helical" evidence="8">
    <location>
        <begin position="208"/>
        <end position="230"/>
    </location>
</feature>
<dbReference type="InterPro" id="IPR002549">
    <property type="entry name" value="AI-2E-like"/>
</dbReference>
<accession>A0A516GUB8</accession>
<feature type="transmembrane region" description="Helical" evidence="8">
    <location>
        <begin position="277"/>
        <end position="294"/>
    </location>
</feature>
<comment type="similarity">
    <text evidence="2">Belongs to the autoinducer-2 exporter (AI-2E) (TC 2.A.86) family.</text>
</comment>
<feature type="transmembrane region" description="Helical" evidence="8">
    <location>
        <begin position="66"/>
        <end position="89"/>
    </location>
</feature>
<proteinExistence type="inferred from homology"/>
<dbReference type="RefSeq" id="WP_143382014.1">
    <property type="nucleotide sequence ID" value="NZ_CP041637.1"/>
</dbReference>
<evidence type="ECO:0000256" key="4">
    <source>
        <dbReference type="ARBA" id="ARBA00022475"/>
    </source>
</evidence>
<keyword evidence="6 8" id="KW-1133">Transmembrane helix</keyword>
<dbReference type="EMBL" id="CP041637">
    <property type="protein sequence ID" value="QDO95106.1"/>
    <property type="molecule type" value="Genomic_DNA"/>
</dbReference>
<evidence type="ECO:0000256" key="6">
    <source>
        <dbReference type="ARBA" id="ARBA00022989"/>
    </source>
</evidence>
<feature type="transmembrane region" description="Helical" evidence="8">
    <location>
        <begin position="150"/>
        <end position="172"/>
    </location>
</feature>
<dbReference type="PANTHER" id="PTHR21716:SF53">
    <property type="entry name" value="PERMEASE PERM-RELATED"/>
    <property type="match status" value="1"/>
</dbReference>
<reference evidence="9 10" key="1">
    <citation type="submission" date="2019-07" db="EMBL/GenBank/DDBJ databases">
        <title>Genome sequencing for Formosa sp. PS13.</title>
        <authorList>
            <person name="Park S.-J."/>
        </authorList>
    </citation>
    <scope>NUCLEOTIDE SEQUENCE [LARGE SCALE GENOMIC DNA]</scope>
    <source>
        <strain evidence="9 10">PS13</strain>
    </source>
</reference>
<keyword evidence="3" id="KW-0813">Transport</keyword>
<dbReference type="AlphaFoldDB" id="A0A516GUB8"/>
<keyword evidence="4" id="KW-1003">Cell membrane</keyword>
<evidence type="ECO:0000256" key="5">
    <source>
        <dbReference type="ARBA" id="ARBA00022692"/>
    </source>
</evidence>
<evidence type="ECO:0000256" key="3">
    <source>
        <dbReference type="ARBA" id="ARBA00022448"/>
    </source>
</evidence>
<evidence type="ECO:0000313" key="9">
    <source>
        <dbReference type="EMBL" id="QDO95106.1"/>
    </source>
</evidence>
<evidence type="ECO:0000313" key="10">
    <source>
        <dbReference type="Proteomes" id="UP000319209"/>
    </source>
</evidence>
<dbReference type="KEGG" id="fop:FNB79_14370"/>
<feature type="transmembrane region" description="Helical" evidence="8">
    <location>
        <begin position="9"/>
        <end position="28"/>
    </location>
</feature>
<keyword evidence="7 8" id="KW-0472">Membrane</keyword>
<evidence type="ECO:0000256" key="7">
    <source>
        <dbReference type="ARBA" id="ARBA00023136"/>
    </source>
</evidence>
<comment type="subcellular location">
    <subcellularLocation>
        <location evidence="1">Cell membrane</location>
        <topology evidence="1">Multi-pass membrane protein</topology>
    </subcellularLocation>
</comment>
<keyword evidence="5 8" id="KW-0812">Transmembrane</keyword>
<feature type="transmembrane region" description="Helical" evidence="8">
    <location>
        <begin position="236"/>
        <end position="265"/>
    </location>
</feature>
<feature type="transmembrane region" description="Helical" evidence="8">
    <location>
        <begin position="34"/>
        <end position="54"/>
    </location>
</feature>
<organism evidence="9 10">
    <name type="scientific">Formosa sediminum</name>
    <dbReference type="NCBI Taxonomy" id="2594004"/>
    <lineage>
        <taxon>Bacteria</taxon>
        <taxon>Pseudomonadati</taxon>
        <taxon>Bacteroidota</taxon>
        <taxon>Flavobacteriia</taxon>
        <taxon>Flavobacteriales</taxon>
        <taxon>Flavobacteriaceae</taxon>
        <taxon>Formosa</taxon>
    </lineage>
</organism>